<feature type="compositionally biased region" description="Low complexity" evidence="1">
    <location>
        <begin position="736"/>
        <end position="752"/>
    </location>
</feature>
<feature type="chain" id="PRO_5036742432" description="Integral membrane protein" evidence="3">
    <location>
        <begin position="23"/>
        <end position="752"/>
    </location>
</feature>
<dbReference type="AlphaFoldDB" id="A0A919AUT3"/>
<organism evidence="4 5">
    <name type="scientific">Streptomyces fumanus</name>
    <dbReference type="NCBI Taxonomy" id="67302"/>
    <lineage>
        <taxon>Bacteria</taxon>
        <taxon>Bacillati</taxon>
        <taxon>Actinomycetota</taxon>
        <taxon>Actinomycetes</taxon>
        <taxon>Kitasatosporales</taxon>
        <taxon>Streptomycetaceae</taxon>
        <taxon>Streptomyces</taxon>
    </lineage>
</organism>
<feature type="transmembrane region" description="Helical" evidence="2">
    <location>
        <begin position="143"/>
        <end position="164"/>
    </location>
</feature>
<evidence type="ECO:0000313" key="4">
    <source>
        <dbReference type="EMBL" id="GHF24253.1"/>
    </source>
</evidence>
<feature type="transmembrane region" description="Helical" evidence="2">
    <location>
        <begin position="256"/>
        <end position="281"/>
    </location>
</feature>
<name>A0A919AUT3_9ACTN</name>
<evidence type="ECO:0000256" key="1">
    <source>
        <dbReference type="SAM" id="MobiDB-lite"/>
    </source>
</evidence>
<feature type="transmembrane region" description="Helical" evidence="2">
    <location>
        <begin position="301"/>
        <end position="328"/>
    </location>
</feature>
<keyword evidence="5" id="KW-1185">Reference proteome</keyword>
<evidence type="ECO:0008006" key="6">
    <source>
        <dbReference type="Google" id="ProtNLM"/>
    </source>
</evidence>
<reference evidence="4" key="1">
    <citation type="journal article" date="2014" name="Int. J. Syst. Evol. Microbiol.">
        <title>Complete genome sequence of Corynebacterium casei LMG S-19264T (=DSM 44701T), isolated from a smear-ripened cheese.</title>
        <authorList>
            <consortium name="US DOE Joint Genome Institute (JGI-PGF)"/>
            <person name="Walter F."/>
            <person name="Albersmeier A."/>
            <person name="Kalinowski J."/>
            <person name="Ruckert C."/>
        </authorList>
    </citation>
    <scope>NUCLEOTIDE SEQUENCE</scope>
    <source>
        <strain evidence="4">JCM 4477</strain>
    </source>
</reference>
<feature type="signal peptide" evidence="3">
    <location>
        <begin position="1"/>
        <end position="22"/>
    </location>
</feature>
<feature type="transmembrane region" description="Helical" evidence="2">
    <location>
        <begin position="340"/>
        <end position="362"/>
    </location>
</feature>
<comment type="caution">
    <text evidence="4">The sequence shown here is derived from an EMBL/GenBank/DDBJ whole genome shotgun (WGS) entry which is preliminary data.</text>
</comment>
<reference evidence="4" key="2">
    <citation type="submission" date="2020-09" db="EMBL/GenBank/DDBJ databases">
        <authorList>
            <person name="Sun Q."/>
            <person name="Ohkuma M."/>
        </authorList>
    </citation>
    <scope>NUCLEOTIDE SEQUENCE</scope>
    <source>
        <strain evidence="4">JCM 4477</strain>
    </source>
</reference>
<gene>
    <name evidence="4" type="ORF">GCM10018772_57440</name>
</gene>
<feature type="transmembrane region" description="Helical" evidence="2">
    <location>
        <begin position="68"/>
        <end position="90"/>
    </location>
</feature>
<dbReference type="EMBL" id="BNBI01000014">
    <property type="protein sequence ID" value="GHF24253.1"/>
    <property type="molecule type" value="Genomic_DNA"/>
</dbReference>
<keyword evidence="2" id="KW-0472">Membrane</keyword>
<feature type="region of interest" description="Disordered" evidence="1">
    <location>
        <begin position="731"/>
        <end position="752"/>
    </location>
</feature>
<dbReference type="RefSeq" id="WP_190207346.1">
    <property type="nucleotide sequence ID" value="NZ_BNBI01000014.1"/>
</dbReference>
<keyword evidence="3" id="KW-0732">Signal</keyword>
<proteinExistence type="predicted"/>
<keyword evidence="2" id="KW-1133">Transmembrane helix</keyword>
<protein>
    <recommendedName>
        <fullName evidence="6">Integral membrane protein</fullName>
    </recommendedName>
</protein>
<keyword evidence="2" id="KW-0812">Transmembrane</keyword>
<evidence type="ECO:0000256" key="2">
    <source>
        <dbReference type="SAM" id="Phobius"/>
    </source>
</evidence>
<feature type="transmembrane region" description="Helical" evidence="2">
    <location>
        <begin position="102"/>
        <end position="123"/>
    </location>
</feature>
<sequence>MGLRTRLALPVLLLVLAGSPPAQEPLSDFYAARFYGDESANKPLRWLLEAAFTPGWDIDPERYGGTSALVAIDLGALVLFAGLVLLGRWLSARRRPGWRGCLAVGVLATLVANFAGLGLYTGLVDGVQLAPAGTLVTNAVRGALVFGLAAGSLLACTLAGWPGGTTGARPGARRAEGGATVTTAPTHLPVGSAPGDVTRYLCAGAYLDEHFADRVLEEVLADETSAVAAAPGADPAAVVRHCLTAQDLRHRRDLRLAGAVGAVVLIAPLWLLVVLLVLALPRQATEGRRSPTTRGRPQPPPAVLVGAAVTAGMAALIALGLGIAAAALPVDGFPGWLLGTYLAGVPAVLVSVAAAAFAYATVLRHDLAVDRLLRTTLTRETYTPPAGPVGDRPDWVGGRLAAIEEAREGNVTVYSGYSPFVGYAATDSQWSLAVPLLPAENTAGLRARPAGPEPFTLPELVGEIRDRLRALAARGPGTGTPAPDLGSLTVEDRVFVSGTTLGDDERFLGTTVSPAVRLPAEAVEEIMLRPTGTRRHFLAVHVPLWGGDVVPSTFLHLAVVGRTLHLHTDHHVLGPVPAAYHVVDLLGGDLTPAAHRGLLVNALRHTGPTLLSAPFRALRHARFDARHDRRTADELTAMRENPVYDFGARVGLRELAVSPDYHNYFQVVDARRITALVERHTLAAVRAFLDRRGYDTTDFRAQQQTILNQGLIQQGGTSIIGNQAIGTGARATTNLPRGTGPAAPGGAAVPDE</sequence>
<evidence type="ECO:0000313" key="5">
    <source>
        <dbReference type="Proteomes" id="UP000630718"/>
    </source>
</evidence>
<dbReference type="Proteomes" id="UP000630718">
    <property type="component" value="Unassembled WGS sequence"/>
</dbReference>
<evidence type="ECO:0000256" key="3">
    <source>
        <dbReference type="SAM" id="SignalP"/>
    </source>
</evidence>
<accession>A0A919AUT3</accession>